<protein>
    <recommendedName>
        <fullName evidence="3">Ferritin-like domain-containing protein</fullName>
    </recommendedName>
</protein>
<dbReference type="RefSeq" id="WP_345159074.1">
    <property type="nucleotide sequence ID" value="NZ_BAABHC010000014.1"/>
</dbReference>
<proteinExistence type="predicted"/>
<dbReference type="EMBL" id="BAABHC010000014">
    <property type="protein sequence ID" value="GAA4433201.1"/>
    <property type="molecule type" value="Genomic_DNA"/>
</dbReference>
<dbReference type="SUPFAM" id="SSF47240">
    <property type="entry name" value="Ferritin-like"/>
    <property type="match status" value="1"/>
</dbReference>
<accession>A0ABP8LQ34</accession>
<dbReference type="Pfam" id="PF13668">
    <property type="entry name" value="Ferritin_2"/>
    <property type="match status" value="1"/>
</dbReference>
<dbReference type="Gene3D" id="1.20.1260.10">
    <property type="match status" value="1"/>
</dbReference>
<dbReference type="InterPro" id="IPR009078">
    <property type="entry name" value="Ferritin-like_SF"/>
</dbReference>
<name>A0ABP8LQ34_9BACT</name>
<dbReference type="Proteomes" id="UP001500552">
    <property type="component" value="Unassembled WGS sequence"/>
</dbReference>
<evidence type="ECO:0000313" key="1">
    <source>
        <dbReference type="EMBL" id="GAA4433201.1"/>
    </source>
</evidence>
<sequence>MNIFKIIQDIEKVDGEVYDRLASRRQAFSSFGSFGKKVALAAVPIAMGSMFKKAYGQSSNGIADVLNYALTLEYLEADFYMQGLAASGAIASENRAFFEDVRDHEVAHVAFLKSALTSLGATPVDKPTFDFSAGGAFPDWNSNPQTYLALSQAFEDTGVRAYKGQAANLVGSNEVLTAALQIHAVEARHAAIVRRIRGLKGWITNDERGAGMPVPTQAVYDGEAETMQAGIDVAAVSGVAAASVTEAFDEPLSKEAVLNIASLFIA</sequence>
<dbReference type="CDD" id="cd00657">
    <property type="entry name" value="Ferritin_like"/>
    <property type="match status" value="1"/>
</dbReference>
<evidence type="ECO:0000313" key="2">
    <source>
        <dbReference type="Proteomes" id="UP001500552"/>
    </source>
</evidence>
<gene>
    <name evidence="1" type="ORF">GCM10023188_22380</name>
</gene>
<keyword evidence="2" id="KW-1185">Reference proteome</keyword>
<organism evidence="1 2">
    <name type="scientific">Pontibacter saemangeumensis</name>
    <dbReference type="NCBI Taxonomy" id="1084525"/>
    <lineage>
        <taxon>Bacteria</taxon>
        <taxon>Pseudomonadati</taxon>
        <taxon>Bacteroidota</taxon>
        <taxon>Cytophagia</taxon>
        <taxon>Cytophagales</taxon>
        <taxon>Hymenobacteraceae</taxon>
        <taxon>Pontibacter</taxon>
    </lineage>
</organism>
<comment type="caution">
    <text evidence="1">The sequence shown here is derived from an EMBL/GenBank/DDBJ whole genome shotgun (WGS) entry which is preliminary data.</text>
</comment>
<dbReference type="InterPro" id="IPR012347">
    <property type="entry name" value="Ferritin-like"/>
</dbReference>
<reference evidence="2" key="1">
    <citation type="journal article" date="2019" name="Int. J. Syst. Evol. Microbiol.">
        <title>The Global Catalogue of Microorganisms (GCM) 10K type strain sequencing project: providing services to taxonomists for standard genome sequencing and annotation.</title>
        <authorList>
            <consortium name="The Broad Institute Genomics Platform"/>
            <consortium name="The Broad Institute Genome Sequencing Center for Infectious Disease"/>
            <person name="Wu L."/>
            <person name="Ma J."/>
        </authorList>
    </citation>
    <scope>NUCLEOTIDE SEQUENCE [LARGE SCALE GENOMIC DNA]</scope>
    <source>
        <strain evidence="2">JCM 17926</strain>
    </source>
</reference>
<evidence type="ECO:0008006" key="3">
    <source>
        <dbReference type="Google" id="ProtNLM"/>
    </source>
</evidence>